<dbReference type="SMART" id="SM00448">
    <property type="entry name" value="REC"/>
    <property type="match status" value="1"/>
</dbReference>
<dbReference type="Pfam" id="PF01339">
    <property type="entry name" value="CheB_methylest"/>
    <property type="match status" value="1"/>
</dbReference>
<feature type="domain" description="Response regulatory" evidence="8">
    <location>
        <begin position="3"/>
        <end position="119"/>
    </location>
</feature>
<dbReference type="Gene3D" id="3.40.50.180">
    <property type="entry name" value="Methylesterase CheB, C-terminal domain"/>
    <property type="match status" value="1"/>
</dbReference>
<dbReference type="EC" id="3.5.1.44" evidence="5"/>
<feature type="active site" evidence="5 6">
    <location>
        <position position="297"/>
    </location>
</feature>
<dbReference type="PANTHER" id="PTHR42872:SF6">
    <property type="entry name" value="PROTEIN-GLUTAMATE METHYLESTERASE_PROTEIN-GLUTAMINE GLUTAMINASE"/>
    <property type="match status" value="1"/>
</dbReference>
<protein>
    <recommendedName>
        <fullName evidence="5">Protein-glutamate methylesterase/protein-glutamine glutaminase</fullName>
        <ecNumber evidence="5">3.1.1.61</ecNumber>
        <ecNumber evidence="5">3.5.1.44</ecNumber>
    </recommendedName>
</protein>
<dbReference type="InterPro" id="IPR035909">
    <property type="entry name" value="CheB_C"/>
</dbReference>
<dbReference type="InterPro" id="IPR000673">
    <property type="entry name" value="Sig_transdc_resp-reg_Me-estase"/>
</dbReference>
<dbReference type="GO" id="GO:0008984">
    <property type="term" value="F:protein-glutamate methylesterase activity"/>
    <property type="evidence" value="ECO:0007669"/>
    <property type="project" value="UniProtKB-UniRule"/>
</dbReference>
<sequence>MIRLLIVDDSALMRRHLQQLFEAEGDFILDTARNGREAIERARQFDPDVITLDINMPEMDGLTCLSMLMVEQPRPVVMFSSLTEQGAMASLEALALGAVDFFAKPGGTISLNIDQVRECLIDKVRAAADARLKKARRPALETVSSKTAEVEPVVEPTPDLAGAGNGLVLIGSSTGGPRTLEGILEQLPANYPWPIVVAQHMPANFTRAFAERMDRITQLRVVEASRPMPLEAGTVYIGMGNSDVVIGNRVGKPYVMPKPENADYLWHPSVSLLVKTAMQHFAPSQLIGAMLTGMGHDGAEEMTELKRCGGRTVAESKDTAVVFGMPAELIRRGGASEIQPCHAIATTLVQWCARKSTITKGVSSWR</sequence>
<evidence type="ECO:0000256" key="3">
    <source>
        <dbReference type="ARBA" id="ARBA00022801"/>
    </source>
</evidence>
<evidence type="ECO:0000259" key="8">
    <source>
        <dbReference type="PROSITE" id="PS50110"/>
    </source>
</evidence>
<dbReference type="SUPFAM" id="SSF52172">
    <property type="entry name" value="CheY-like"/>
    <property type="match status" value="1"/>
</dbReference>
<dbReference type="CDD" id="cd16432">
    <property type="entry name" value="CheB_Rec"/>
    <property type="match status" value="1"/>
</dbReference>
<keyword evidence="5 7" id="KW-0597">Phosphoprotein</keyword>
<evidence type="ECO:0000256" key="5">
    <source>
        <dbReference type="HAMAP-Rule" id="MF_00099"/>
    </source>
</evidence>
<gene>
    <name evidence="5 10" type="primary">cheB</name>
    <name evidence="10" type="ORF">ELY37_06590</name>
</gene>
<dbReference type="PIRSF" id="PIRSF000876">
    <property type="entry name" value="RR_chemtxs_CheB"/>
    <property type="match status" value="1"/>
</dbReference>
<dbReference type="RefSeq" id="WP_126952488.1">
    <property type="nucleotide sequence ID" value="NZ_RZHD01000004.1"/>
</dbReference>
<comment type="domain">
    <text evidence="5">Contains a C-terminal catalytic domain, and an N-terminal region which modulates catalytic activity.</text>
</comment>
<comment type="PTM">
    <text evidence="5">Phosphorylated by CheA. Phosphorylation of the N-terminal regulatory domain activates the methylesterase activity.</text>
</comment>
<evidence type="ECO:0000256" key="1">
    <source>
        <dbReference type="ARBA" id="ARBA00022490"/>
    </source>
</evidence>
<feature type="active site" evidence="5 6">
    <location>
        <position position="173"/>
    </location>
</feature>
<keyword evidence="10" id="KW-0489">Methyltransferase</keyword>
<evidence type="ECO:0000256" key="7">
    <source>
        <dbReference type="PROSITE-ProRule" id="PRU00169"/>
    </source>
</evidence>
<comment type="catalytic activity">
    <reaction evidence="4 5">
        <text>[protein]-L-glutamate 5-O-methyl ester + H2O = L-glutamyl-[protein] + methanol + H(+)</text>
        <dbReference type="Rhea" id="RHEA:23236"/>
        <dbReference type="Rhea" id="RHEA-COMP:10208"/>
        <dbReference type="Rhea" id="RHEA-COMP:10311"/>
        <dbReference type="ChEBI" id="CHEBI:15377"/>
        <dbReference type="ChEBI" id="CHEBI:15378"/>
        <dbReference type="ChEBI" id="CHEBI:17790"/>
        <dbReference type="ChEBI" id="CHEBI:29973"/>
        <dbReference type="ChEBI" id="CHEBI:82795"/>
        <dbReference type="EC" id="3.1.1.61"/>
    </reaction>
</comment>
<dbReference type="Proteomes" id="UP000286912">
    <property type="component" value="Unassembled WGS sequence"/>
</dbReference>
<dbReference type="CDD" id="cd17541">
    <property type="entry name" value="REC_CheB-like"/>
    <property type="match status" value="1"/>
</dbReference>
<organism evidence="10 11">
    <name type="scientific">Vreelandella populi</name>
    <dbReference type="NCBI Taxonomy" id="2498858"/>
    <lineage>
        <taxon>Bacteria</taxon>
        <taxon>Pseudomonadati</taxon>
        <taxon>Pseudomonadota</taxon>
        <taxon>Gammaproteobacteria</taxon>
        <taxon>Oceanospirillales</taxon>
        <taxon>Halomonadaceae</taxon>
        <taxon>Vreelandella</taxon>
    </lineage>
</organism>
<dbReference type="OrthoDB" id="9793421at2"/>
<dbReference type="PROSITE" id="PS50122">
    <property type="entry name" value="CHEB"/>
    <property type="match status" value="1"/>
</dbReference>
<reference evidence="10 11" key="1">
    <citation type="submission" date="2018-12" db="EMBL/GenBank/DDBJ databases">
        <title>three novel Halomonas strain isolated from plants.</title>
        <authorList>
            <person name="Sun C."/>
        </authorList>
    </citation>
    <scope>NUCLEOTIDE SEQUENCE [LARGE SCALE GENOMIC DNA]</scope>
    <source>
        <strain evidence="10 11">RC</strain>
    </source>
</reference>
<comment type="function">
    <text evidence="5">Involved in chemotaxis. Part of a chemotaxis signal transduction system that modulates chemotaxis in response to various stimuli. Catalyzes the demethylation of specific methylglutamate residues introduced into the chemoreceptors (methyl-accepting chemotaxis proteins or MCP) by CheR. Also mediates the irreversible deamidation of specific glutamine residues to glutamic acid.</text>
</comment>
<dbReference type="InterPro" id="IPR008248">
    <property type="entry name" value="CheB-like"/>
</dbReference>
<evidence type="ECO:0000256" key="4">
    <source>
        <dbReference type="ARBA" id="ARBA00048267"/>
    </source>
</evidence>
<feature type="domain" description="CheB-type methylesterase" evidence="9">
    <location>
        <begin position="161"/>
        <end position="355"/>
    </location>
</feature>
<accession>A0A3S0WKW0</accession>
<dbReference type="InterPro" id="IPR001789">
    <property type="entry name" value="Sig_transdc_resp-reg_receiver"/>
</dbReference>
<dbReference type="Pfam" id="PF00072">
    <property type="entry name" value="Response_reg"/>
    <property type="match status" value="1"/>
</dbReference>
<keyword evidence="11" id="KW-1185">Reference proteome</keyword>
<dbReference type="GO" id="GO:0050568">
    <property type="term" value="F:protein-glutamine glutaminase activity"/>
    <property type="evidence" value="ECO:0007669"/>
    <property type="project" value="UniProtKB-UniRule"/>
</dbReference>
<dbReference type="Gene3D" id="3.40.50.2300">
    <property type="match status" value="1"/>
</dbReference>
<dbReference type="GO" id="GO:0032259">
    <property type="term" value="P:methylation"/>
    <property type="evidence" value="ECO:0007669"/>
    <property type="project" value="UniProtKB-KW"/>
</dbReference>
<proteinExistence type="inferred from homology"/>
<keyword evidence="3 5" id="KW-0378">Hydrolase</keyword>
<comment type="subcellular location">
    <subcellularLocation>
        <location evidence="5">Cytoplasm</location>
    </subcellularLocation>
</comment>
<comment type="catalytic activity">
    <reaction evidence="5">
        <text>L-glutaminyl-[protein] + H2O = L-glutamyl-[protein] + NH4(+)</text>
        <dbReference type="Rhea" id="RHEA:16441"/>
        <dbReference type="Rhea" id="RHEA-COMP:10207"/>
        <dbReference type="Rhea" id="RHEA-COMP:10208"/>
        <dbReference type="ChEBI" id="CHEBI:15377"/>
        <dbReference type="ChEBI" id="CHEBI:28938"/>
        <dbReference type="ChEBI" id="CHEBI:29973"/>
        <dbReference type="ChEBI" id="CHEBI:30011"/>
        <dbReference type="EC" id="3.5.1.44"/>
    </reaction>
</comment>
<dbReference type="HAMAP" id="MF_00099">
    <property type="entry name" value="CheB_chemtxs"/>
    <property type="match status" value="1"/>
</dbReference>
<comment type="caution">
    <text evidence="10">The sequence shown here is derived from an EMBL/GenBank/DDBJ whole genome shotgun (WGS) entry which is preliminary data.</text>
</comment>
<dbReference type="NCBIfam" id="NF001965">
    <property type="entry name" value="PRK00742.1"/>
    <property type="match status" value="1"/>
</dbReference>
<dbReference type="PANTHER" id="PTHR42872">
    <property type="entry name" value="PROTEIN-GLUTAMATE METHYLESTERASE/PROTEIN-GLUTAMINE GLUTAMINASE"/>
    <property type="match status" value="1"/>
</dbReference>
<evidence type="ECO:0000313" key="10">
    <source>
        <dbReference type="EMBL" id="RUR47921.1"/>
    </source>
</evidence>
<evidence type="ECO:0000256" key="6">
    <source>
        <dbReference type="PROSITE-ProRule" id="PRU00050"/>
    </source>
</evidence>
<keyword evidence="2 5" id="KW-0145">Chemotaxis</keyword>
<keyword evidence="1 5" id="KW-0963">Cytoplasm</keyword>
<name>A0A3S0WKW0_9GAMM</name>
<dbReference type="EMBL" id="RZHD01000004">
    <property type="protein sequence ID" value="RUR47921.1"/>
    <property type="molecule type" value="Genomic_DNA"/>
</dbReference>
<dbReference type="GO" id="GO:0005737">
    <property type="term" value="C:cytoplasm"/>
    <property type="evidence" value="ECO:0007669"/>
    <property type="project" value="UniProtKB-SubCell"/>
</dbReference>
<dbReference type="EC" id="3.1.1.61" evidence="5"/>
<dbReference type="GO" id="GO:0006935">
    <property type="term" value="P:chemotaxis"/>
    <property type="evidence" value="ECO:0007669"/>
    <property type="project" value="UniProtKB-UniRule"/>
</dbReference>
<comment type="similarity">
    <text evidence="5">Belongs to the CheB family.</text>
</comment>
<feature type="modified residue" description="4-aspartylphosphate" evidence="5 7">
    <location>
        <position position="53"/>
    </location>
</feature>
<dbReference type="InterPro" id="IPR011006">
    <property type="entry name" value="CheY-like_superfamily"/>
</dbReference>
<dbReference type="GO" id="GO:0008168">
    <property type="term" value="F:methyltransferase activity"/>
    <property type="evidence" value="ECO:0007669"/>
    <property type="project" value="UniProtKB-KW"/>
</dbReference>
<evidence type="ECO:0000313" key="11">
    <source>
        <dbReference type="Proteomes" id="UP000286912"/>
    </source>
</evidence>
<dbReference type="AlphaFoldDB" id="A0A3S0WKW0"/>
<keyword evidence="10" id="KW-0808">Transferase</keyword>
<dbReference type="SUPFAM" id="SSF52738">
    <property type="entry name" value="Methylesterase CheB, C-terminal domain"/>
    <property type="match status" value="1"/>
</dbReference>
<dbReference type="GO" id="GO:0000156">
    <property type="term" value="F:phosphorelay response regulator activity"/>
    <property type="evidence" value="ECO:0007669"/>
    <property type="project" value="InterPro"/>
</dbReference>
<evidence type="ECO:0000256" key="2">
    <source>
        <dbReference type="ARBA" id="ARBA00022500"/>
    </source>
</evidence>
<dbReference type="PROSITE" id="PS50110">
    <property type="entry name" value="RESPONSE_REGULATORY"/>
    <property type="match status" value="1"/>
</dbReference>
<feature type="active site" evidence="5 6">
    <location>
        <position position="200"/>
    </location>
</feature>
<evidence type="ECO:0000259" key="9">
    <source>
        <dbReference type="PROSITE" id="PS50122"/>
    </source>
</evidence>